<organism evidence="1 2">
    <name type="scientific">Bauhinia variegata</name>
    <name type="common">Purple orchid tree</name>
    <name type="synonym">Phanera variegata</name>
    <dbReference type="NCBI Taxonomy" id="167791"/>
    <lineage>
        <taxon>Eukaryota</taxon>
        <taxon>Viridiplantae</taxon>
        <taxon>Streptophyta</taxon>
        <taxon>Embryophyta</taxon>
        <taxon>Tracheophyta</taxon>
        <taxon>Spermatophyta</taxon>
        <taxon>Magnoliopsida</taxon>
        <taxon>eudicotyledons</taxon>
        <taxon>Gunneridae</taxon>
        <taxon>Pentapetalae</taxon>
        <taxon>rosids</taxon>
        <taxon>fabids</taxon>
        <taxon>Fabales</taxon>
        <taxon>Fabaceae</taxon>
        <taxon>Cercidoideae</taxon>
        <taxon>Cercideae</taxon>
        <taxon>Bauhiniinae</taxon>
        <taxon>Bauhinia</taxon>
    </lineage>
</organism>
<name>A0ACB9LA25_BAUVA</name>
<comment type="caution">
    <text evidence="1">The sequence shown here is derived from an EMBL/GenBank/DDBJ whole genome shotgun (WGS) entry which is preliminary data.</text>
</comment>
<reference evidence="1 2" key="1">
    <citation type="journal article" date="2022" name="DNA Res.">
        <title>Chromosomal-level genome assembly of the orchid tree Bauhinia variegata (Leguminosae; Cercidoideae) supports the allotetraploid origin hypothesis of Bauhinia.</title>
        <authorList>
            <person name="Zhong Y."/>
            <person name="Chen Y."/>
            <person name="Zheng D."/>
            <person name="Pang J."/>
            <person name="Liu Y."/>
            <person name="Luo S."/>
            <person name="Meng S."/>
            <person name="Qian L."/>
            <person name="Wei D."/>
            <person name="Dai S."/>
            <person name="Zhou R."/>
        </authorList>
    </citation>
    <scope>NUCLEOTIDE SEQUENCE [LARGE SCALE GENOMIC DNA]</scope>
    <source>
        <strain evidence="1">BV-YZ2020</strain>
    </source>
</reference>
<dbReference type="EMBL" id="CM039437">
    <property type="protein sequence ID" value="KAI4306126.1"/>
    <property type="molecule type" value="Genomic_DNA"/>
</dbReference>
<keyword evidence="2" id="KW-1185">Reference proteome</keyword>
<proteinExistence type="predicted"/>
<accession>A0ACB9LA25</accession>
<evidence type="ECO:0000313" key="2">
    <source>
        <dbReference type="Proteomes" id="UP000828941"/>
    </source>
</evidence>
<sequence length="186" mass="20733">MNKSQFLLLLFLLFLLVLTPLLPSSLRTPYLYFIINLLIIALGAEAGLFSVFSRPLEEKKHSASVIQKPTMLQEAKSEKREASSTTAVPSFLEHKEKKTKVTEKCVPGKTVDVSKVVDEGKRDTSEPSLFFIGGGESEAQVMDEEFEAEDEIGGINGQELFAKAEAFIGNFYKQLKMQRGILEEDP</sequence>
<protein>
    <submittedName>
        <fullName evidence="1">Uncharacterized protein</fullName>
    </submittedName>
</protein>
<evidence type="ECO:0000313" key="1">
    <source>
        <dbReference type="EMBL" id="KAI4306126.1"/>
    </source>
</evidence>
<gene>
    <name evidence="1" type="ORF">L6164_029433</name>
</gene>
<dbReference type="Proteomes" id="UP000828941">
    <property type="component" value="Chromosome 12"/>
</dbReference>